<feature type="domain" description="Peptidase M1 membrane alanine aminopeptidase" evidence="1">
    <location>
        <begin position="266"/>
        <end position="465"/>
    </location>
</feature>
<dbReference type="Pfam" id="PF01433">
    <property type="entry name" value="Peptidase_M1"/>
    <property type="match status" value="1"/>
</dbReference>
<dbReference type="GO" id="GO:0008237">
    <property type="term" value="F:metallopeptidase activity"/>
    <property type="evidence" value="ECO:0007669"/>
    <property type="project" value="InterPro"/>
</dbReference>
<protein>
    <recommendedName>
        <fullName evidence="1">Peptidase M1 membrane alanine aminopeptidase domain-containing protein</fullName>
    </recommendedName>
</protein>
<dbReference type="InterPro" id="IPR034015">
    <property type="entry name" value="M1_LTA4H"/>
</dbReference>
<sequence>MKKIGFFLILLSQIIFAQTFTKKDTLKGSDTAFRNFWDVKKYELTVEPNIQDQSVSGKNTIFFEITKDVENPTFQLDLQKPMNSKNFMGNFNYTQVKTEDDFIFIETQQSFKKGERFYMILEYFGNPRIAKKAPWDGGWVFTKDEQGNPWISVAQEGDGTSLWLPSKDIWNDEPDEGIEMKIITPKDLTGVGNGKLISQTVEKGKNIFTWEVKNPINLYSIVPTIGKFEHFSEIYDGEKGKLDCDYYVLSYNLDKAKKQFKQVKPMLQAFEYWFGPYPFYEDGYKLVETPYLGMEHQSNVAYGNHYLNGYLGRDLSGTGVGLEWDFIIIHESGHEWFANNITAKDQADMWIHEGFTCYSETLFTQNYLNKEKAELYIKGIRQNIENDKPIIGKYGVRNEGSGDMYYKGANMLHTIRTAINDDEKFRQILRGIGKDFYHQTVTTQQIENYISEKSGIDFTTVFDQYLRTTQIPTLEFSQNGKTLKYRWTNTVEGFNLPIRIENTTLTPTKDWQTIKLKDKKDVKFNDNYYVNYERTGI</sequence>
<reference evidence="2" key="1">
    <citation type="submission" date="2019-08" db="EMBL/GenBank/DDBJ databases">
        <authorList>
            <person name="Kucharzyk K."/>
            <person name="Murdoch R.W."/>
            <person name="Higgins S."/>
            <person name="Loffler F."/>
        </authorList>
    </citation>
    <scope>NUCLEOTIDE SEQUENCE</scope>
</reference>
<gene>
    <name evidence="2" type="ORF">SDC9_01306</name>
</gene>
<dbReference type="SUPFAM" id="SSF63737">
    <property type="entry name" value="Leukotriene A4 hydrolase N-terminal domain"/>
    <property type="match status" value="1"/>
</dbReference>
<dbReference type="InterPro" id="IPR042097">
    <property type="entry name" value="Aminopeptidase_N-like_N_sf"/>
</dbReference>
<dbReference type="EMBL" id="VSSQ01000002">
    <property type="protein sequence ID" value="MPL55824.1"/>
    <property type="molecule type" value="Genomic_DNA"/>
</dbReference>
<dbReference type="SUPFAM" id="SSF55486">
    <property type="entry name" value="Metalloproteases ('zincins'), catalytic domain"/>
    <property type="match status" value="1"/>
</dbReference>
<dbReference type="GO" id="GO:0008270">
    <property type="term" value="F:zinc ion binding"/>
    <property type="evidence" value="ECO:0007669"/>
    <property type="project" value="InterPro"/>
</dbReference>
<evidence type="ECO:0000259" key="1">
    <source>
        <dbReference type="Pfam" id="PF01433"/>
    </source>
</evidence>
<dbReference type="PANTHER" id="PTHR45726">
    <property type="entry name" value="LEUKOTRIENE A-4 HYDROLASE"/>
    <property type="match status" value="1"/>
</dbReference>
<dbReference type="Gene3D" id="2.60.40.1730">
    <property type="entry name" value="tricorn interacting facor f3 domain"/>
    <property type="match status" value="1"/>
</dbReference>
<accession>A0A644SMC5</accession>
<dbReference type="CDD" id="cd09603">
    <property type="entry name" value="M1_APN_like"/>
    <property type="match status" value="1"/>
</dbReference>
<dbReference type="Gene3D" id="1.10.390.10">
    <property type="entry name" value="Neutral Protease Domain 2"/>
    <property type="match status" value="1"/>
</dbReference>
<dbReference type="InterPro" id="IPR027268">
    <property type="entry name" value="Peptidase_M4/M1_CTD_sf"/>
</dbReference>
<organism evidence="2">
    <name type="scientific">bioreactor metagenome</name>
    <dbReference type="NCBI Taxonomy" id="1076179"/>
    <lineage>
        <taxon>unclassified sequences</taxon>
        <taxon>metagenomes</taxon>
        <taxon>ecological metagenomes</taxon>
    </lineage>
</organism>
<evidence type="ECO:0000313" key="2">
    <source>
        <dbReference type="EMBL" id="MPL55824.1"/>
    </source>
</evidence>
<dbReference type="PANTHER" id="PTHR45726:SF3">
    <property type="entry name" value="LEUKOTRIENE A-4 HYDROLASE"/>
    <property type="match status" value="1"/>
</dbReference>
<dbReference type="AlphaFoldDB" id="A0A644SMC5"/>
<name>A0A644SMC5_9ZZZZ</name>
<dbReference type="InterPro" id="IPR014782">
    <property type="entry name" value="Peptidase_M1_dom"/>
</dbReference>
<comment type="caution">
    <text evidence="2">The sequence shown here is derived from an EMBL/GenBank/DDBJ whole genome shotgun (WGS) entry which is preliminary data.</text>
</comment>
<proteinExistence type="predicted"/>